<accession>A0ABU5SYY1</accession>
<feature type="region of interest" description="Disordered" evidence="1">
    <location>
        <begin position="32"/>
        <end position="70"/>
    </location>
</feature>
<protein>
    <recommendedName>
        <fullName evidence="4">PIN domain-containing protein</fullName>
    </recommendedName>
</protein>
<dbReference type="RefSeq" id="WP_323357597.1">
    <property type="nucleotide sequence ID" value="NZ_JAYGHY010000058.1"/>
</dbReference>
<evidence type="ECO:0000313" key="2">
    <source>
        <dbReference type="EMBL" id="MEA5443613.1"/>
    </source>
</evidence>
<gene>
    <name evidence="2" type="ORF">VB739_13710</name>
</gene>
<proteinExistence type="predicted"/>
<dbReference type="EMBL" id="JAYGHY010000058">
    <property type="protein sequence ID" value="MEA5443613.1"/>
    <property type="molecule type" value="Genomic_DNA"/>
</dbReference>
<evidence type="ECO:0000256" key="1">
    <source>
        <dbReference type="SAM" id="MobiDB-lite"/>
    </source>
</evidence>
<comment type="caution">
    <text evidence="2">The sequence shown here is derived from an EMBL/GenBank/DDBJ whole genome shotgun (WGS) entry which is preliminary data.</text>
</comment>
<feature type="compositionally biased region" description="Basic and acidic residues" evidence="1">
    <location>
        <begin position="59"/>
        <end position="70"/>
    </location>
</feature>
<evidence type="ECO:0000313" key="3">
    <source>
        <dbReference type="Proteomes" id="UP001302329"/>
    </source>
</evidence>
<name>A0ABU5SYY1_9CYAN</name>
<feature type="compositionally biased region" description="Basic and acidic residues" evidence="1">
    <location>
        <begin position="32"/>
        <end position="42"/>
    </location>
</feature>
<organism evidence="2 3">
    <name type="scientific">Cyanobium gracile UHCC 0281</name>
    <dbReference type="NCBI Taxonomy" id="3110309"/>
    <lineage>
        <taxon>Bacteria</taxon>
        <taxon>Bacillati</taxon>
        <taxon>Cyanobacteriota</taxon>
        <taxon>Cyanophyceae</taxon>
        <taxon>Synechococcales</taxon>
        <taxon>Prochlorococcaceae</taxon>
        <taxon>Cyanobium</taxon>
    </lineage>
</organism>
<keyword evidence="3" id="KW-1185">Reference proteome</keyword>
<dbReference type="Proteomes" id="UP001302329">
    <property type="component" value="Unassembled WGS sequence"/>
</dbReference>
<evidence type="ECO:0008006" key="4">
    <source>
        <dbReference type="Google" id="ProtNLM"/>
    </source>
</evidence>
<sequence>MIVLDTNICITIINAKPPAVLERFKHYRLGENPRWRRHEPPDAQRCAQTAAAGPPKQSKCSEFRLSERLK</sequence>
<reference evidence="2 3" key="1">
    <citation type="submission" date="2023-12" db="EMBL/GenBank/DDBJ databases">
        <title>Baltic Sea Cyanobacteria.</title>
        <authorList>
            <person name="Delbaje E."/>
            <person name="Fewer D.P."/>
            <person name="Shishido T.K."/>
        </authorList>
    </citation>
    <scope>NUCLEOTIDE SEQUENCE [LARGE SCALE GENOMIC DNA]</scope>
    <source>
        <strain evidence="2 3">UHCC 0281</strain>
    </source>
</reference>